<dbReference type="GO" id="GO:0007608">
    <property type="term" value="P:sensory perception of smell"/>
    <property type="evidence" value="ECO:0007669"/>
    <property type="project" value="TreeGrafter"/>
</dbReference>
<dbReference type="EMBL" id="MK549044">
    <property type="protein sequence ID" value="QEL50289.1"/>
    <property type="molecule type" value="mRNA"/>
</dbReference>
<gene>
    <name evidence="6" type="primary">PBP2</name>
</gene>
<dbReference type="EMBL" id="MK549053">
    <property type="protein sequence ID" value="QEL50298.1"/>
    <property type="molecule type" value="mRNA"/>
</dbReference>
<keyword evidence="3 5" id="KW-0732">Signal</keyword>
<dbReference type="EMBL" id="MK549074">
    <property type="protein sequence ID" value="QEL50319.1"/>
    <property type="molecule type" value="mRNA"/>
</dbReference>
<dbReference type="SMART" id="SM00708">
    <property type="entry name" value="PhBP"/>
    <property type="match status" value="1"/>
</dbReference>
<dbReference type="EMBL" id="MK549054">
    <property type="protein sequence ID" value="QEL50299.1"/>
    <property type="molecule type" value="mRNA"/>
</dbReference>
<dbReference type="EMBL" id="MK549086">
    <property type="protein sequence ID" value="QEL50331.1"/>
    <property type="molecule type" value="mRNA"/>
</dbReference>
<dbReference type="AlphaFoldDB" id="A0A0K0K7G1"/>
<dbReference type="Gene3D" id="1.10.238.20">
    <property type="entry name" value="Pheromone/general odorant binding protein domain"/>
    <property type="match status" value="1"/>
</dbReference>
<evidence type="ECO:0000313" key="46">
    <source>
        <dbReference type="EMBL" id="QEL50333.1"/>
    </source>
</evidence>
<evidence type="ECO:0000313" key="7">
    <source>
        <dbReference type="EMBL" id="AGS46556.1"/>
    </source>
</evidence>
<dbReference type="EMBL" id="MK549085">
    <property type="protein sequence ID" value="QEL50330.1"/>
    <property type="molecule type" value="mRNA"/>
</dbReference>
<dbReference type="InterPro" id="IPR036728">
    <property type="entry name" value="PBP_GOBP_sf"/>
</dbReference>
<evidence type="ECO:0000313" key="20">
    <source>
        <dbReference type="EMBL" id="QEL50297.1"/>
    </source>
</evidence>
<dbReference type="EMBL" id="MK549066">
    <property type="protein sequence ID" value="QEL50311.1"/>
    <property type="molecule type" value="mRNA"/>
</dbReference>
<dbReference type="InterPro" id="IPR006072">
    <property type="entry name" value="Odorant/phero-bd_Lep"/>
</dbReference>
<dbReference type="EMBL" id="MK549079">
    <property type="protein sequence ID" value="QEL50324.1"/>
    <property type="molecule type" value="mRNA"/>
</dbReference>
<evidence type="ECO:0000313" key="23">
    <source>
        <dbReference type="EMBL" id="QEL50300.1"/>
    </source>
</evidence>
<evidence type="ECO:0000313" key="6">
    <source>
        <dbReference type="EMBL" id="AGS46555.1"/>
    </source>
</evidence>
<evidence type="ECO:0000256" key="3">
    <source>
        <dbReference type="ARBA" id="ARBA00022729"/>
    </source>
</evidence>
<dbReference type="EMBL" id="MK549036">
    <property type="protein sequence ID" value="QEL50281.1"/>
    <property type="molecule type" value="mRNA"/>
</dbReference>
<evidence type="ECO:0000313" key="42">
    <source>
        <dbReference type="EMBL" id="QEL50327.1"/>
    </source>
</evidence>
<evidence type="ECO:0000313" key="21">
    <source>
        <dbReference type="EMBL" id="QEL50298.1"/>
    </source>
</evidence>
<dbReference type="EMBL" id="MK549045">
    <property type="protein sequence ID" value="QEL50290.1"/>
    <property type="molecule type" value="mRNA"/>
</dbReference>
<feature type="disulfide bond" evidence="4">
    <location>
        <begin position="71"/>
        <end position="129"/>
    </location>
</feature>
<dbReference type="EMBL" id="MK549056">
    <property type="protein sequence ID" value="QEL50301.1"/>
    <property type="molecule type" value="mRNA"/>
</dbReference>
<dbReference type="EMBL" id="MK549069">
    <property type="protein sequence ID" value="QEL50314.1"/>
    <property type="molecule type" value="mRNA"/>
</dbReference>
<evidence type="ECO:0000313" key="25">
    <source>
        <dbReference type="EMBL" id="QEL50302.1"/>
    </source>
</evidence>
<proteinExistence type="evidence at transcript level"/>
<dbReference type="InterPro" id="IPR006170">
    <property type="entry name" value="PBP/GOBP"/>
</dbReference>
<evidence type="ECO:0000313" key="9">
    <source>
        <dbReference type="EMBL" id="QEL50281.1"/>
    </source>
</evidence>
<dbReference type="EMBL" id="MK549043">
    <property type="protein sequence ID" value="QEL50288.1"/>
    <property type="molecule type" value="mRNA"/>
</dbReference>
<dbReference type="EMBL" id="MK549064">
    <property type="protein sequence ID" value="QEL50309.1"/>
    <property type="molecule type" value="mRNA"/>
</dbReference>
<evidence type="ECO:0000313" key="44">
    <source>
        <dbReference type="EMBL" id="QEL50331.1"/>
    </source>
</evidence>
<evidence type="ECO:0000313" key="31">
    <source>
        <dbReference type="EMBL" id="QEL50310.1"/>
    </source>
</evidence>
<dbReference type="EMBL" id="MK549060">
    <property type="protein sequence ID" value="QEL50305.1"/>
    <property type="molecule type" value="mRNA"/>
</dbReference>
<dbReference type="EMBL" id="MK549051">
    <property type="protein sequence ID" value="QEL50296.1"/>
    <property type="molecule type" value="mRNA"/>
</dbReference>
<evidence type="ECO:0000256" key="4">
    <source>
        <dbReference type="PIRSR" id="PIRSR015604-1"/>
    </source>
</evidence>
<feature type="disulfide bond" evidence="4">
    <location>
        <begin position="40"/>
        <end position="75"/>
    </location>
</feature>
<dbReference type="EMBL" id="MK549076">
    <property type="protein sequence ID" value="QEL50321.1"/>
    <property type="molecule type" value="mRNA"/>
</dbReference>
<dbReference type="PIRSF" id="PIRSF015604">
    <property type="entry name" value="Odorant/phero_bd"/>
    <property type="match status" value="1"/>
</dbReference>
<dbReference type="GO" id="GO:0005549">
    <property type="term" value="F:odorant binding"/>
    <property type="evidence" value="ECO:0007669"/>
    <property type="project" value="InterPro"/>
</dbReference>
<dbReference type="EMBL" id="MK549041">
    <property type="protein sequence ID" value="QEL50286.1"/>
    <property type="molecule type" value="mRNA"/>
</dbReference>
<evidence type="ECO:0000313" key="19">
    <source>
        <dbReference type="EMBL" id="QEL50296.1"/>
    </source>
</evidence>
<evidence type="ECO:0000313" key="29">
    <source>
        <dbReference type="EMBL" id="QEL50308.1"/>
    </source>
</evidence>
<dbReference type="EMBL" id="MK549039">
    <property type="protein sequence ID" value="QEL50284.1"/>
    <property type="molecule type" value="mRNA"/>
</dbReference>
<evidence type="ECO:0000313" key="37">
    <source>
        <dbReference type="EMBL" id="QEL50321.1"/>
    </source>
</evidence>
<dbReference type="EMBL" id="MK549062">
    <property type="protein sequence ID" value="QEL50307.1"/>
    <property type="molecule type" value="mRNA"/>
</dbReference>
<evidence type="ECO:0000313" key="15">
    <source>
        <dbReference type="EMBL" id="QEL50289.1"/>
    </source>
</evidence>
<evidence type="ECO:0000313" key="17">
    <source>
        <dbReference type="EMBL" id="QEL50292.1"/>
    </source>
</evidence>
<dbReference type="EMBL" id="MK549075">
    <property type="protein sequence ID" value="QEL50320.1"/>
    <property type="molecule type" value="mRNA"/>
</dbReference>
<evidence type="ECO:0000313" key="13">
    <source>
        <dbReference type="EMBL" id="QEL50286.1"/>
    </source>
</evidence>
<dbReference type="EMBL" id="MK549077">
    <property type="protein sequence ID" value="QEL50322.1"/>
    <property type="molecule type" value="mRNA"/>
</dbReference>
<evidence type="ECO:0000313" key="40">
    <source>
        <dbReference type="EMBL" id="QEL50324.1"/>
    </source>
</evidence>
<evidence type="ECO:0000313" key="14">
    <source>
        <dbReference type="EMBL" id="QEL50288.1"/>
    </source>
</evidence>
<reference evidence="6" key="1">
    <citation type="submission" date="2013-05" db="EMBL/GenBank/DDBJ databases">
        <title>For the first time reporting the PBPs of Maruca vitrata.</title>
        <authorList>
            <person name="Malini P."/>
            <person name="Roland S."/>
            <person name="Chang C."/>
            <person name="Krishnan M."/>
            <person name="Srinivasan R."/>
        </authorList>
    </citation>
    <scope>NUCLEOTIDE SEQUENCE</scope>
    <source>
        <strain evidence="6">TW_1</strain>
        <strain evidence="7">YDS_9</strain>
    </source>
</reference>
<evidence type="ECO:0000313" key="26">
    <source>
        <dbReference type="EMBL" id="QEL50304.1"/>
    </source>
</evidence>
<evidence type="ECO:0000313" key="18">
    <source>
        <dbReference type="EMBL" id="QEL50295.1"/>
    </source>
</evidence>
<dbReference type="GO" id="GO:0005615">
    <property type="term" value="C:extracellular space"/>
    <property type="evidence" value="ECO:0007669"/>
    <property type="project" value="TreeGrafter"/>
</dbReference>
<evidence type="ECO:0000313" key="24">
    <source>
        <dbReference type="EMBL" id="QEL50301.1"/>
    </source>
</evidence>
<dbReference type="EMBL" id="KF006814">
    <property type="protein sequence ID" value="AGS46556.1"/>
    <property type="molecule type" value="mRNA"/>
</dbReference>
<dbReference type="EMBL" id="MK549055">
    <property type="protein sequence ID" value="QEL50300.1"/>
    <property type="molecule type" value="mRNA"/>
</dbReference>
<evidence type="ECO:0000313" key="39">
    <source>
        <dbReference type="EMBL" id="QEL50323.1"/>
    </source>
</evidence>
<dbReference type="EMBL" id="MK549082">
    <property type="protein sequence ID" value="QEL50327.1"/>
    <property type="molecule type" value="mRNA"/>
</dbReference>
<evidence type="ECO:0000313" key="11">
    <source>
        <dbReference type="EMBL" id="QEL50284.1"/>
    </source>
</evidence>
<evidence type="ECO:0000256" key="1">
    <source>
        <dbReference type="ARBA" id="ARBA00008098"/>
    </source>
</evidence>
<evidence type="ECO:0000313" key="34">
    <source>
        <dbReference type="EMBL" id="QEL50316.1"/>
    </source>
</evidence>
<reference evidence="8" key="2">
    <citation type="journal article" date="2016" name="Sci. Rep.">
        <title>Sex pheromone recognition and characterization of three pheromone-binding proteins in the legume pod borer, Maruca vitrata Fabricius (Lepidoptera: Crambidae).</title>
        <authorList>
            <person name="Mao A."/>
            <person name="Zhou J."/>
            <person name="Mao B."/>
            <person name="Zheng Y."/>
            <person name="Wang Y."/>
            <person name="Li D."/>
            <person name="Wang P."/>
            <person name="Liu K."/>
            <person name="Wang X."/>
            <person name="Ai H."/>
        </authorList>
    </citation>
    <scope>NUCLEOTIDE SEQUENCE</scope>
</reference>
<feature type="disulfide bond" evidence="4">
    <location>
        <begin position="118"/>
        <end position="138"/>
    </location>
</feature>
<evidence type="ECO:0000313" key="10">
    <source>
        <dbReference type="EMBL" id="QEL50282.1"/>
    </source>
</evidence>
<evidence type="ECO:0000313" key="22">
    <source>
        <dbReference type="EMBL" id="QEL50299.1"/>
    </source>
</evidence>
<feature type="chain" id="PRO_5008842765" evidence="5">
    <location>
        <begin position="22"/>
        <end position="164"/>
    </location>
</feature>
<dbReference type="EMBL" id="MK549078">
    <property type="protein sequence ID" value="QEL50323.1"/>
    <property type="molecule type" value="mRNA"/>
</dbReference>
<dbReference type="PANTHER" id="PTHR11857">
    <property type="entry name" value="ODORANT BINDING PROTEIN-RELATED"/>
    <property type="match status" value="1"/>
</dbReference>
<evidence type="ECO:0000313" key="35">
    <source>
        <dbReference type="EMBL" id="QEL50319.1"/>
    </source>
</evidence>
<dbReference type="SMR" id="A0A0K0K7G1"/>
<reference evidence="9" key="3">
    <citation type="journal article" date="2019" name="Ecol. Evol.">
        <title>Pheromone-binding proteins based phylogenetics and phylogeography of Maruca spp. from Asia, Africa, Oceania, and South America.</title>
        <authorList>
            <person name="Malini P."/>
            <person name="Ramasamy S."/>
            <person name="Schafleitner R."/>
            <person name="Muthukalingan K."/>
        </authorList>
    </citation>
    <scope>NUCLEOTIDE SEQUENCE</scope>
    <source>
        <strain evidence="38">AW_5</strain>
        <strain evidence="44">CD_5</strain>
        <strain evidence="43">CS_7</strain>
        <strain evidence="39">CW_2</strain>
        <strain evidence="13">EGW_10</strain>
        <strain evidence="30">GT_5</strain>
        <strain evidence="34">GV_3</strain>
        <strain evidence="18">IMP_1</strain>
        <strain evidence="25">IMS_5</strain>
        <strain evidence="35">MVM_5</strain>
        <strain evidence="40">MW_4</strain>
        <strain evidence="22">OM_2</strain>
        <strain evidence="23">OMC_6</strain>
        <strain evidence="19">OMK_2</strain>
        <strain evidence="20">OMK_4</strain>
        <strain evidence="36">OVB_2</strain>
        <strain evidence="10">PG_1</strain>
        <strain evidence="33">PL_4</strain>
        <strain evidence="41">PW_4</strain>
        <strain evidence="9">SW_transcript</strain>
        <strain evidence="11">TG_3</strain>
        <strain evidence="12">TG_5</strain>
        <strain evidence="28">VCK_2</strain>
        <strain evidence="29">VCK_3</strain>
        <strain evidence="17">VF_2</strain>
        <strain evidence="14">VGB_7</strain>
        <strain evidence="15">VGG_8</strain>
        <strain evidence="21">VM_3</strain>
        <strain evidence="27">VNK_10</strain>
        <strain evidence="26">VNK_8</strain>
        <strain evidence="31">VT_1</strain>
        <strain evidence="37">VV14_2</strain>
        <strain evidence="42">VW_13</strain>
        <strain evidence="32">WT_3</strain>
        <strain evidence="24">XM_6</strain>
        <strain evidence="45">YDR_3</strain>
        <strain evidence="46">YDS_9</strain>
        <strain evidence="16">YGG_1</strain>
    </source>
</reference>
<evidence type="ECO:0000313" key="12">
    <source>
        <dbReference type="EMBL" id="QEL50285.1"/>
    </source>
</evidence>
<dbReference type="EMBL" id="MK549047">
    <property type="protein sequence ID" value="QEL50292.1"/>
    <property type="molecule type" value="mRNA"/>
</dbReference>
<dbReference type="EMBL" id="MK549080">
    <property type="protein sequence ID" value="QEL50325.1"/>
    <property type="molecule type" value="mRNA"/>
</dbReference>
<sequence length="164" mass="18636">MWVKMIVAAAVVVMMTVTVESSQVLLKDMTKNFLKAYEQCQQELKLPDSTAKELMYFWKEGYEVKSREAGCTILCLSKKLEILDPEGKLHKGKTTDFIKQHGSDDETANKVIDILHTCEANVAPNEDHCMVALDVALCFKNEIHKLNWAPDPEVIFEELMAELE</sequence>
<dbReference type="EMBL" id="MK549037">
    <property type="protein sequence ID" value="QEL50282.1"/>
    <property type="molecule type" value="mRNA"/>
</dbReference>
<organism evidence="6">
    <name type="scientific">Maruca vitrata</name>
    <name type="common">Bean pod borer moth</name>
    <dbReference type="NCBI Taxonomy" id="497515"/>
    <lineage>
        <taxon>Eukaryota</taxon>
        <taxon>Metazoa</taxon>
        <taxon>Ecdysozoa</taxon>
        <taxon>Arthropoda</taxon>
        <taxon>Hexapoda</taxon>
        <taxon>Insecta</taxon>
        <taxon>Pterygota</taxon>
        <taxon>Neoptera</taxon>
        <taxon>Endopterygota</taxon>
        <taxon>Lepidoptera</taxon>
        <taxon>Glossata</taxon>
        <taxon>Ditrysia</taxon>
        <taxon>Pyraloidea</taxon>
        <taxon>Crambidae</taxon>
        <taxon>Spilomelinae</taxon>
        <taxon>Maruca</taxon>
    </lineage>
</organism>
<dbReference type="CDD" id="cd23992">
    <property type="entry name" value="PBP_GOBP"/>
    <property type="match status" value="1"/>
</dbReference>
<comment type="similarity">
    <text evidence="1">Belongs to the PBP/GOBP family.</text>
</comment>
<name>A0A0K0K7G1_MARVT</name>
<accession>A0A0K0K7G1</accession>
<evidence type="ECO:0000313" key="38">
    <source>
        <dbReference type="EMBL" id="QEL50322.1"/>
    </source>
</evidence>
<evidence type="ECO:0000313" key="36">
    <source>
        <dbReference type="EMBL" id="QEL50320.1"/>
    </source>
</evidence>
<protein>
    <submittedName>
        <fullName evidence="6">Pheromone binding protein 2</fullName>
    </submittedName>
    <submittedName>
        <fullName evidence="8">Pheromone-binding protein 1</fullName>
    </submittedName>
</protein>
<dbReference type="EMBL" id="MK549071">
    <property type="protein sequence ID" value="QEL50316.1"/>
    <property type="molecule type" value="mRNA"/>
</dbReference>
<evidence type="ECO:0000313" key="8">
    <source>
        <dbReference type="EMBL" id="ANA06562.1"/>
    </source>
</evidence>
<feature type="signal peptide" evidence="5">
    <location>
        <begin position="1"/>
        <end position="21"/>
    </location>
</feature>
<dbReference type="EMBL" id="MK549088">
    <property type="protein sequence ID" value="QEL50333.1"/>
    <property type="molecule type" value="mRNA"/>
</dbReference>
<dbReference type="EMBL" id="KF006813">
    <property type="protein sequence ID" value="AGS46555.1"/>
    <property type="molecule type" value="mRNA"/>
</dbReference>
<dbReference type="SUPFAM" id="SSF47565">
    <property type="entry name" value="Insect pheromone/odorant-binding proteins"/>
    <property type="match status" value="1"/>
</dbReference>
<evidence type="ECO:0000313" key="16">
    <source>
        <dbReference type="EMBL" id="QEL50290.1"/>
    </source>
</evidence>
<keyword evidence="4" id="KW-1015">Disulfide bond</keyword>
<dbReference type="PRINTS" id="PR00484">
    <property type="entry name" value="PBPGOBP"/>
</dbReference>
<evidence type="ECO:0000313" key="45">
    <source>
        <dbReference type="EMBL" id="QEL50332.1"/>
    </source>
</evidence>
<dbReference type="EMBL" id="MK549050">
    <property type="protein sequence ID" value="QEL50295.1"/>
    <property type="molecule type" value="mRNA"/>
</dbReference>
<dbReference type="EMBL" id="MK549052">
    <property type="protein sequence ID" value="QEL50297.1"/>
    <property type="molecule type" value="mRNA"/>
</dbReference>
<keyword evidence="2" id="KW-0813">Transport</keyword>
<evidence type="ECO:0000313" key="43">
    <source>
        <dbReference type="EMBL" id="QEL50330.1"/>
    </source>
</evidence>
<dbReference type="EMBL" id="KU517652">
    <property type="protein sequence ID" value="ANA06562.1"/>
    <property type="molecule type" value="mRNA"/>
</dbReference>
<evidence type="ECO:0000256" key="5">
    <source>
        <dbReference type="SAM" id="SignalP"/>
    </source>
</evidence>
<dbReference type="Pfam" id="PF01395">
    <property type="entry name" value="PBP_GOBP"/>
    <property type="match status" value="1"/>
</dbReference>
<evidence type="ECO:0000313" key="32">
    <source>
        <dbReference type="EMBL" id="QEL50311.1"/>
    </source>
</evidence>
<dbReference type="EMBL" id="MK549040">
    <property type="protein sequence ID" value="QEL50285.1"/>
    <property type="molecule type" value="mRNA"/>
</dbReference>
<evidence type="ECO:0000313" key="30">
    <source>
        <dbReference type="EMBL" id="QEL50309.1"/>
    </source>
</evidence>
<dbReference type="EMBL" id="MK549087">
    <property type="protein sequence ID" value="QEL50332.1"/>
    <property type="molecule type" value="mRNA"/>
</dbReference>
<evidence type="ECO:0000313" key="28">
    <source>
        <dbReference type="EMBL" id="QEL50307.1"/>
    </source>
</evidence>
<evidence type="ECO:0000313" key="33">
    <source>
        <dbReference type="EMBL" id="QEL50314.1"/>
    </source>
</evidence>
<dbReference type="EMBL" id="MK549065">
    <property type="protein sequence ID" value="QEL50310.1"/>
    <property type="molecule type" value="mRNA"/>
</dbReference>
<dbReference type="EMBL" id="MK549059">
    <property type="protein sequence ID" value="QEL50304.1"/>
    <property type="molecule type" value="mRNA"/>
</dbReference>
<dbReference type="EMBL" id="MK549063">
    <property type="protein sequence ID" value="QEL50308.1"/>
    <property type="molecule type" value="mRNA"/>
</dbReference>
<evidence type="ECO:0000256" key="2">
    <source>
        <dbReference type="ARBA" id="ARBA00022448"/>
    </source>
</evidence>
<evidence type="ECO:0000313" key="41">
    <source>
        <dbReference type="EMBL" id="QEL50325.1"/>
    </source>
</evidence>
<evidence type="ECO:0000313" key="27">
    <source>
        <dbReference type="EMBL" id="QEL50305.1"/>
    </source>
</evidence>
<dbReference type="EMBL" id="MK549057">
    <property type="protein sequence ID" value="QEL50302.1"/>
    <property type="molecule type" value="mRNA"/>
</dbReference>